<reference evidence="9 10" key="1">
    <citation type="journal article" date="2005" name="Proc. Natl. Acad. Sci. U.S.A.">
        <title>The genome of Salinibacter ruber: convergence and gene exchange among hyperhalophilic bacteria and archaea.</title>
        <authorList>
            <person name="Mongodin E.F."/>
            <person name="Nelson K.E."/>
            <person name="Daugherty S."/>
            <person name="Deboy R.T."/>
            <person name="Wister J."/>
            <person name="Khouri H."/>
            <person name="Weidman J."/>
            <person name="Walsh D.A."/>
            <person name="Papke R.T."/>
            <person name="Sanchez Perez G."/>
            <person name="Sharma A.K."/>
            <person name="Nesbo C.L."/>
            <person name="MacLeod D."/>
            <person name="Bapteste E."/>
            <person name="Doolittle W.F."/>
            <person name="Charlebois R.L."/>
            <person name="Legault B."/>
            <person name="Rodriguez-Valera F."/>
        </authorList>
    </citation>
    <scope>NUCLEOTIDE SEQUENCE [LARGE SCALE GENOMIC DNA]</scope>
    <source>
        <strain evidence="10">DSM 13855 / CECT 5946 / M31</strain>
    </source>
</reference>
<protein>
    <submittedName>
        <fullName evidence="9">Glutaryl-CoA dehydrogenase</fullName>
        <ecNumber evidence="9">1.3.8.6</ecNumber>
    </submittedName>
</protein>
<dbReference type="InterPro" id="IPR036250">
    <property type="entry name" value="AcylCo_DH-like_C"/>
</dbReference>
<dbReference type="SUPFAM" id="SSF47203">
    <property type="entry name" value="Acyl-CoA dehydrogenase C-terminal domain-like"/>
    <property type="match status" value="1"/>
</dbReference>
<dbReference type="InterPro" id="IPR006091">
    <property type="entry name" value="Acyl-CoA_Oxase/DH_mid-dom"/>
</dbReference>
<dbReference type="Gene3D" id="1.10.540.10">
    <property type="entry name" value="Acyl-CoA dehydrogenase/oxidase, N-terminal domain"/>
    <property type="match status" value="1"/>
</dbReference>
<evidence type="ECO:0000259" key="8">
    <source>
        <dbReference type="Pfam" id="PF02771"/>
    </source>
</evidence>
<evidence type="ECO:0000259" key="6">
    <source>
        <dbReference type="Pfam" id="PF00441"/>
    </source>
</evidence>
<dbReference type="EC" id="1.3.8.6" evidence="9"/>
<dbReference type="Gene3D" id="1.20.140.10">
    <property type="entry name" value="Butyryl-CoA Dehydrogenase, subunit A, domain 3"/>
    <property type="match status" value="1"/>
</dbReference>
<evidence type="ECO:0000256" key="1">
    <source>
        <dbReference type="ARBA" id="ARBA00001974"/>
    </source>
</evidence>
<dbReference type="KEGG" id="sru:SRU_0115"/>
<feature type="domain" description="Acyl-CoA dehydrogenase/oxidase N-terminal" evidence="8">
    <location>
        <begin position="105"/>
        <end position="214"/>
    </location>
</feature>
<dbReference type="HOGENOM" id="CLU_018204_8_2_10"/>
<keyword evidence="5 9" id="KW-0560">Oxidoreductase</keyword>
<dbReference type="STRING" id="309807.SRU_0115"/>
<gene>
    <name evidence="9" type="primary">gcdH</name>
    <name evidence="9" type="ordered locus">SRU_0115</name>
</gene>
<organism evidence="9 10">
    <name type="scientific">Salinibacter ruber (strain DSM 13855 / M31)</name>
    <dbReference type="NCBI Taxonomy" id="309807"/>
    <lineage>
        <taxon>Bacteria</taxon>
        <taxon>Pseudomonadati</taxon>
        <taxon>Rhodothermota</taxon>
        <taxon>Rhodothermia</taxon>
        <taxon>Rhodothermales</taxon>
        <taxon>Salinibacteraceae</taxon>
        <taxon>Salinibacter</taxon>
    </lineage>
</organism>
<dbReference type="SUPFAM" id="SSF56645">
    <property type="entry name" value="Acyl-CoA dehydrogenase NM domain-like"/>
    <property type="match status" value="1"/>
</dbReference>
<dbReference type="InterPro" id="IPR013786">
    <property type="entry name" value="AcylCoA_DH/ox_N"/>
</dbReference>
<feature type="domain" description="Acyl-CoA dehydrogenase/oxidase C-terminal" evidence="6">
    <location>
        <begin position="330"/>
        <end position="473"/>
    </location>
</feature>
<dbReference type="Pfam" id="PF02771">
    <property type="entry name" value="Acyl-CoA_dh_N"/>
    <property type="match status" value="1"/>
</dbReference>
<evidence type="ECO:0000259" key="7">
    <source>
        <dbReference type="Pfam" id="PF02770"/>
    </source>
</evidence>
<dbReference type="InterPro" id="IPR009075">
    <property type="entry name" value="AcylCo_DH/oxidase_C"/>
</dbReference>
<feature type="domain" description="Acyl-CoA oxidase/dehydrogenase middle" evidence="7">
    <location>
        <begin position="221"/>
        <end position="313"/>
    </location>
</feature>
<dbReference type="PANTHER" id="PTHR43188">
    <property type="entry name" value="ACYL-COENZYME A OXIDASE"/>
    <property type="match status" value="1"/>
</dbReference>
<dbReference type="GO" id="GO:0004361">
    <property type="term" value="F:glutaryl-CoA dehydrogenase activity"/>
    <property type="evidence" value="ECO:0007669"/>
    <property type="project" value="UniProtKB-EC"/>
</dbReference>
<evidence type="ECO:0000313" key="10">
    <source>
        <dbReference type="Proteomes" id="UP000008674"/>
    </source>
</evidence>
<dbReference type="GO" id="GO:0006635">
    <property type="term" value="P:fatty acid beta-oxidation"/>
    <property type="evidence" value="ECO:0007669"/>
    <property type="project" value="InterPro"/>
</dbReference>
<dbReference type="Pfam" id="PF00441">
    <property type="entry name" value="Acyl-CoA_dh_1"/>
    <property type="match status" value="1"/>
</dbReference>
<name>Q2S6B2_SALRD</name>
<dbReference type="EMBL" id="CP000159">
    <property type="protein sequence ID" value="ABC45707.1"/>
    <property type="molecule type" value="Genomic_DNA"/>
</dbReference>
<dbReference type="InterPro" id="IPR009100">
    <property type="entry name" value="AcylCoA_DH/oxidase_NM_dom_sf"/>
</dbReference>
<dbReference type="InterPro" id="IPR037069">
    <property type="entry name" value="AcylCoA_DH/ox_N_sf"/>
</dbReference>
<dbReference type="GO" id="GO:0050660">
    <property type="term" value="F:flavin adenine dinucleotide binding"/>
    <property type="evidence" value="ECO:0007669"/>
    <property type="project" value="InterPro"/>
</dbReference>
<dbReference type="AlphaFoldDB" id="Q2S6B2"/>
<comment type="cofactor">
    <cofactor evidence="1 5">
        <name>FAD</name>
        <dbReference type="ChEBI" id="CHEBI:57692"/>
    </cofactor>
</comment>
<dbReference type="Proteomes" id="UP000008674">
    <property type="component" value="Chromosome"/>
</dbReference>
<keyword evidence="3 5" id="KW-0285">Flavoprotein</keyword>
<proteinExistence type="inferred from homology"/>
<dbReference type="eggNOG" id="COG1960">
    <property type="taxonomic scope" value="Bacteria"/>
</dbReference>
<keyword evidence="4 5" id="KW-0274">FAD</keyword>
<evidence type="ECO:0000313" key="9">
    <source>
        <dbReference type="EMBL" id="ABC45707.1"/>
    </source>
</evidence>
<comment type="similarity">
    <text evidence="2 5">Belongs to the acyl-CoA dehydrogenase family.</text>
</comment>
<accession>Q2S6B2</accession>
<evidence type="ECO:0000256" key="3">
    <source>
        <dbReference type="ARBA" id="ARBA00022630"/>
    </source>
</evidence>
<evidence type="ECO:0000256" key="5">
    <source>
        <dbReference type="RuleBase" id="RU362125"/>
    </source>
</evidence>
<sequence>MQAGLFSFDQRVAPADAHEALRTTAASHPFSLPMPNDLATADIDRDVLARLSEKADVDQLLGALSDLDEDELDRLADGARPQKPQRPSPTPPVNADVYEVFEGLTDAQEATRETVRSFMQAEVEPVANDMWEDGTFPKDLIPKAGALFDEVVGRDAYTFPSDDPIRTNLISFEMSRVEPSFCTFWGVHTLLSMGSVALFGSEAQKERFLEPMAAFDMIGSWALTEPDHGSDVSQGLATTARREGDTWVLDGAKKWAGNATFADVTVVWARDEADGCIKGFLVEQERPGYHVEQIGGKIAKRGVENGLIELDGVELPEANRLPGVSHFGDVSAQLATCRASVAWEAAGLATGAYEKALAYCNERTQFGKPTSSFQMVQDKLVTMLGKVTALQTFVMQLGRLEAGAGAIGNERSSLAKVWACDTMREVVSIARGIMGGNGILLDHDVARLFADAEGVYSYEGSREMNALIVGRAITGQSAFV</sequence>
<evidence type="ECO:0000256" key="2">
    <source>
        <dbReference type="ARBA" id="ARBA00009347"/>
    </source>
</evidence>
<dbReference type="EnsemblBacteria" id="ABC45707">
    <property type="protein sequence ID" value="ABC45707"/>
    <property type="gene ID" value="SRU_0115"/>
</dbReference>
<dbReference type="InterPro" id="IPR046373">
    <property type="entry name" value="Acyl-CoA_Oxase/DH_mid-dom_sf"/>
</dbReference>
<dbReference type="Gene3D" id="2.40.110.10">
    <property type="entry name" value="Butyryl-CoA Dehydrogenase, subunit A, domain 2"/>
    <property type="match status" value="1"/>
</dbReference>
<dbReference type="InterPro" id="IPR045008">
    <property type="entry name" value="ACX4-like"/>
</dbReference>
<keyword evidence="10" id="KW-1185">Reference proteome</keyword>
<dbReference type="OrthoDB" id="9802867at2"/>
<dbReference type="PANTHER" id="PTHR43188:SF1">
    <property type="entry name" value="ACYL-COA DEHYDROGENASE"/>
    <property type="match status" value="1"/>
</dbReference>
<dbReference type="Pfam" id="PF02770">
    <property type="entry name" value="Acyl-CoA_dh_M"/>
    <property type="match status" value="1"/>
</dbReference>
<evidence type="ECO:0000256" key="4">
    <source>
        <dbReference type="ARBA" id="ARBA00022827"/>
    </source>
</evidence>